<reference evidence="14" key="1">
    <citation type="journal article" date="2019" name="Int. J. Syst. Evol. Microbiol.">
        <title>The Global Catalogue of Microorganisms (GCM) 10K type strain sequencing project: providing services to taxonomists for standard genome sequencing and annotation.</title>
        <authorList>
            <consortium name="The Broad Institute Genomics Platform"/>
            <consortium name="The Broad Institute Genome Sequencing Center for Infectious Disease"/>
            <person name="Wu L."/>
            <person name="Ma J."/>
        </authorList>
    </citation>
    <scope>NUCLEOTIDE SEQUENCE [LARGE SCALE GENOMIC DNA]</scope>
    <source>
        <strain evidence="14">CCUG 30340</strain>
    </source>
</reference>
<organism evidence="13 14">
    <name type="scientific">Dokdonella ginsengisoli</name>
    <dbReference type="NCBI Taxonomy" id="363846"/>
    <lineage>
        <taxon>Bacteria</taxon>
        <taxon>Pseudomonadati</taxon>
        <taxon>Pseudomonadota</taxon>
        <taxon>Gammaproteobacteria</taxon>
        <taxon>Lysobacterales</taxon>
        <taxon>Rhodanobacteraceae</taxon>
        <taxon>Dokdonella</taxon>
    </lineage>
</organism>
<dbReference type="PRINTS" id="PR01651">
    <property type="entry name" value="SECGEXPORT"/>
</dbReference>
<name>A0ABV9QVA1_9GAMM</name>
<evidence type="ECO:0000313" key="13">
    <source>
        <dbReference type="EMBL" id="MFC4820544.1"/>
    </source>
</evidence>
<gene>
    <name evidence="13" type="primary">secG</name>
    <name evidence="13" type="ORF">ACFO6Q_09425</name>
</gene>
<evidence type="ECO:0000256" key="9">
    <source>
        <dbReference type="ARBA" id="ARBA00023010"/>
    </source>
</evidence>
<evidence type="ECO:0000256" key="12">
    <source>
        <dbReference type="SAM" id="MobiDB-lite"/>
    </source>
</evidence>
<comment type="caution">
    <text evidence="11">Lacks conserved residue(s) required for the propagation of feature annotation.</text>
</comment>
<accession>A0ABV9QVA1</accession>
<dbReference type="InterPro" id="IPR004692">
    <property type="entry name" value="SecG"/>
</dbReference>
<evidence type="ECO:0000256" key="4">
    <source>
        <dbReference type="ARBA" id="ARBA00022448"/>
    </source>
</evidence>
<evidence type="ECO:0000256" key="8">
    <source>
        <dbReference type="ARBA" id="ARBA00022989"/>
    </source>
</evidence>
<keyword evidence="9 11" id="KW-0811">Translocation</keyword>
<feature type="region of interest" description="Disordered" evidence="12">
    <location>
        <begin position="91"/>
        <end position="161"/>
    </location>
</feature>
<evidence type="ECO:0000256" key="3">
    <source>
        <dbReference type="ARBA" id="ARBA00017876"/>
    </source>
</evidence>
<comment type="subcellular location">
    <subcellularLocation>
        <location evidence="1 11">Cell membrane</location>
        <topology evidence="1 11">Multi-pass membrane protein</topology>
    </subcellularLocation>
</comment>
<evidence type="ECO:0000256" key="6">
    <source>
        <dbReference type="ARBA" id="ARBA00022692"/>
    </source>
</evidence>
<dbReference type="Proteomes" id="UP001595886">
    <property type="component" value="Unassembled WGS sequence"/>
</dbReference>
<keyword evidence="6 11" id="KW-0812">Transmembrane</keyword>
<evidence type="ECO:0000313" key="14">
    <source>
        <dbReference type="Proteomes" id="UP001595886"/>
    </source>
</evidence>
<evidence type="ECO:0000256" key="2">
    <source>
        <dbReference type="ARBA" id="ARBA00008445"/>
    </source>
</evidence>
<evidence type="ECO:0000256" key="7">
    <source>
        <dbReference type="ARBA" id="ARBA00022927"/>
    </source>
</evidence>
<evidence type="ECO:0000256" key="10">
    <source>
        <dbReference type="ARBA" id="ARBA00023136"/>
    </source>
</evidence>
<protein>
    <recommendedName>
        <fullName evidence="3 11">Protein-export membrane protein SecG</fullName>
    </recommendedName>
</protein>
<feature type="compositionally biased region" description="Low complexity" evidence="12">
    <location>
        <begin position="112"/>
        <end position="127"/>
    </location>
</feature>
<comment type="caution">
    <text evidence="13">The sequence shown here is derived from an EMBL/GenBank/DDBJ whole genome shotgun (WGS) entry which is preliminary data.</text>
</comment>
<dbReference type="PANTHER" id="PTHR34182:SF1">
    <property type="entry name" value="PROTEIN-EXPORT MEMBRANE PROTEIN SECG"/>
    <property type="match status" value="1"/>
</dbReference>
<comment type="similarity">
    <text evidence="2 11">Belongs to the SecG family.</text>
</comment>
<feature type="compositionally biased region" description="Basic and acidic residues" evidence="12">
    <location>
        <begin position="148"/>
        <end position="161"/>
    </location>
</feature>
<keyword evidence="4 11" id="KW-0813">Transport</keyword>
<dbReference type="Pfam" id="PF03840">
    <property type="entry name" value="SecG"/>
    <property type="match status" value="1"/>
</dbReference>
<feature type="transmembrane region" description="Helical" evidence="11">
    <location>
        <begin position="57"/>
        <end position="75"/>
    </location>
</feature>
<dbReference type="PANTHER" id="PTHR34182">
    <property type="entry name" value="PROTEIN-EXPORT MEMBRANE PROTEIN SECG"/>
    <property type="match status" value="1"/>
</dbReference>
<dbReference type="EMBL" id="JBHSHD010000007">
    <property type="protein sequence ID" value="MFC4820544.1"/>
    <property type="molecule type" value="Genomic_DNA"/>
</dbReference>
<proteinExistence type="inferred from homology"/>
<keyword evidence="7 11" id="KW-0653">Protein transport</keyword>
<keyword evidence="8 11" id="KW-1133">Transmembrane helix</keyword>
<comment type="function">
    <text evidence="11">Involved in protein export. Participates in an early event of protein translocation.</text>
</comment>
<sequence length="161" mass="15669">MLSIVANILYVLIAIGMIVLILLQRGAGAAAGSGFGGGASATVFGARGSANFLSRSTAVLAGLFFLLSLGMGIYVGRPDAQIRSSDDLGVMSGVATPAKPAPAAPSSNGEVPQPAAAPAASPDKPQPTSAEAADKPAATGDKPAADAPAKDAPKDGGKDGK</sequence>
<keyword evidence="5 11" id="KW-1003">Cell membrane</keyword>
<evidence type="ECO:0000256" key="11">
    <source>
        <dbReference type="RuleBase" id="RU365087"/>
    </source>
</evidence>
<keyword evidence="10 11" id="KW-0472">Membrane</keyword>
<evidence type="ECO:0000256" key="1">
    <source>
        <dbReference type="ARBA" id="ARBA00004651"/>
    </source>
</evidence>
<dbReference type="RefSeq" id="WP_380020404.1">
    <property type="nucleotide sequence ID" value="NZ_JBHSHD010000007.1"/>
</dbReference>
<dbReference type="NCBIfam" id="TIGR00810">
    <property type="entry name" value="secG"/>
    <property type="match status" value="1"/>
</dbReference>
<evidence type="ECO:0000256" key="5">
    <source>
        <dbReference type="ARBA" id="ARBA00022475"/>
    </source>
</evidence>
<feature type="compositionally biased region" description="Low complexity" evidence="12">
    <location>
        <begin position="135"/>
        <end position="147"/>
    </location>
</feature>
<keyword evidence="14" id="KW-1185">Reference proteome</keyword>